<comment type="similarity">
    <text evidence="2">Belongs to the SusD family.</text>
</comment>
<feature type="transmembrane region" description="Helical" evidence="6">
    <location>
        <begin position="20"/>
        <end position="42"/>
    </location>
</feature>
<dbReference type="RefSeq" id="WP_102755374.1">
    <property type="nucleotide sequence ID" value="NZ_CP025791.1"/>
</dbReference>
<dbReference type="Gene3D" id="1.25.40.390">
    <property type="match status" value="1"/>
</dbReference>
<evidence type="ECO:0000256" key="3">
    <source>
        <dbReference type="ARBA" id="ARBA00022729"/>
    </source>
</evidence>
<evidence type="ECO:0000256" key="6">
    <source>
        <dbReference type="SAM" id="Phobius"/>
    </source>
</evidence>
<sequence>MGIKRNIKHKNILHCSINKIIIRLITIKSLAFFLLFGCSGFVDVDLPKTQLTSETVFNDINTATSAIRSVYAKMRDGGVLNSNSGFSRNLGLYADELDISLISNTFYEHTISSSGGSASWWSYSYNVIYAANTIIEGVEGSIGISAEDRDQLLGEARFIRAYSHFLLVQLYGPVPYVATTDYITNTTVSRTPVSEVYNNIINDLIKASNLLGDDISGERTRVYKKVSEALLSRVYLYKQDWNNAADMASNVINSFVLESDIAKVFLKNSSGTIWQLKSELEGENTRDGLNFIFTTTPGTRPSLSRVLVEGVFEPNDLRSSSESNWEFSWVKGVVIGTETFYHAYKYKEAGDTFILNSNNEEVPTSFEYPVIFRLAEQYLIRAEARLELGDIPGAQSDLNVIRNRAGLPNTTAATTNELLEAILQERRVEFFTEQGHRWFDLKRWFELGRAGHAAEVLAPIKPNWQDRDILFPVPQPEILLNPNLLPQNNGY</sequence>
<keyword evidence="4 6" id="KW-0472">Membrane</keyword>
<evidence type="ECO:0000256" key="4">
    <source>
        <dbReference type="ARBA" id="ARBA00023136"/>
    </source>
</evidence>
<evidence type="ECO:0000259" key="7">
    <source>
        <dbReference type="Pfam" id="PF07980"/>
    </source>
</evidence>
<comment type="subcellular location">
    <subcellularLocation>
        <location evidence="1">Cell outer membrane</location>
    </subcellularLocation>
</comment>
<dbReference type="InterPro" id="IPR033985">
    <property type="entry name" value="SusD-like_N"/>
</dbReference>
<evidence type="ECO:0000256" key="2">
    <source>
        <dbReference type="ARBA" id="ARBA00006275"/>
    </source>
</evidence>
<proteinExistence type="inferred from homology"/>
<evidence type="ECO:0000313" key="10">
    <source>
        <dbReference type="Proteomes" id="UP000235826"/>
    </source>
</evidence>
<dbReference type="Proteomes" id="UP000235826">
    <property type="component" value="Chromosome"/>
</dbReference>
<dbReference type="Pfam" id="PF14322">
    <property type="entry name" value="SusD-like_3"/>
    <property type="match status" value="1"/>
</dbReference>
<dbReference type="GO" id="GO:0009279">
    <property type="term" value="C:cell outer membrane"/>
    <property type="evidence" value="ECO:0007669"/>
    <property type="project" value="UniProtKB-SubCell"/>
</dbReference>
<dbReference type="Pfam" id="PF07980">
    <property type="entry name" value="SusD_RagB"/>
    <property type="match status" value="1"/>
</dbReference>
<dbReference type="CDD" id="cd08977">
    <property type="entry name" value="SusD"/>
    <property type="match status" value="1"/>
</dbReference>
<evidence type="ECO:0000313" key="9">
    <source>
        <dbReference type="EMBL" id="AUP78719.1"/>
    </source>
</evidence>
<keyword evidence="3" id="KW-0732">Signal</keyword>
<feature type="domain" description="SusD-like N-terminal" evidence="8">
    <location>
        <begin position="100"/>
        <end position="236"/>
    </location>
</feature>
<dbReference type="InterPro" id="IPR012944">
    <property type="entry name" value="SusD_RagB_dom"/>
</dbReference>
<organism evidence="9 10">
    <name type="scientific">Flavivirga eckloniae</name>
    <dbReference type="NCBI Taxonomy" id="1803846"/>
    <lineage>
        <taxon>Bacteria</taxon>
        <taxon>Pseudomonadati</taxon>
        <taxon>Bacteroidota</taxon>
        <taxon>Flavobacteriia</taxon>
        <taxon>Flavobacteriales</taxon>
        <taxon>Flavobacteriaceae</taxon>
        <taxon>Flavivirga</taxon>
    </lineage>
</organism>
<keyword evidence="5" id="KW-0998">Cell outer membrane</keyword>
<dbReference type="KEGG" id="fek:C1H87_08360"/>
<dbReference type="OrthoDB" id="621570at2"/>
<keyword evidence="6" id="KW-1133">Transmembrane helix</keyword>
<evidence type="ECO:0000259" key="8">
    <source>
        <dbReference type="Pfam" id="PF14322"/>
    </source>
</evidence>
<name>A0A2K9PNT3_9FLAO</name>
<evidence type="ECO:0000256" key="1">
    <source>
        <dbReference type="ARBA" id="ARBA00004442"/>
    </source>
</evidence>
<dbReference type="SUPFAM" id="SSF48452">
    <property type="entry name" value="TPR-like"/>
    <property type="match status" value="1"/>
</dbReference>
<dbReference type="AlphaFoldDB" id="A0A2K9PNT3"/>
<accession>A0A2K9PNT3</accession>
<dbReference type="EMBL" id="CP025791">
    <property type="protein sequence ID" value="AUP78719.1"/>
    <property type="molecule type" value="Genomic_DNA"/>
</dbReference>
<evidence type="ECO:0000256" key="5">
    <source>
        <dbReference type="ARBA" id="ARBA00023237"/>
    </source>
</evidence>
<protein>
    <submittedName>
        <fullName evidence="9">RagB/SusD family nutrient uptake outer membrane protein</fullName>
    </submittedName>
</protein>
<gene>
    <name evidence="9" type="ORF">C1H87_08360</name>
</gene>
<dbReference type="InterPro" id="IPR011990">
    <property type="entry name" value="TPR-like_helical_dom_sf"/>
</dbReference>
<keyword evidence="6" id="KW-0812">Transmembrane</keyword>
<feature type="domain" description="RagB/SusD" evidence="7">
    <location>
        <begin position="362"/>
        <end position="491"/>
    </location>
</feature>
<keyword evidence="10" id="KW-1185">Reference proteome</keyword>
<reference evidence="9 10" key="1">
    <citation type="submission" date="2018-01" db="EMBL/GenBank/DDBJ databases">
        <title>Complete genome sequence of Flavivirga eckloniae ECD14 isolated from seaweed Ecklonia cava.</title>
        <authorList>
            <person name="Lee J.H."/>
            <person name="Baik K.S."/>
            <person name="Seong C.N."/>
        </authorList>
    </citation>
    <scope>NUCLEOTIDE SEQUENCE [LARGE SCALE GENOMIC DNA]</scope>
    <source>
        <strain evidence="9 10">ECD14</strain>
    </source>
</reference>